<evidence type="ECO:0000259" key="1">
    <source>
        <dbReference type="PROSITE" id="PS51736"/>
    </source>
</evidence>
<accession>A0A645DMW0</accession>
<feature type="domain" description="Resolvase/invertase-type recombinase catalytic" evidence="1">
    <location>
        <begin position="1"/>
        <end position="138"/>
    </location>
</feature>
<sequence>MEFNSLDAQREAGENYIASQKMNGWVCLPERYDDGGWSGGNMERPALKRLMSDIEAGKIDMVVIYKLDRLSRSLIDFADLQAFFDRHSVSFCAVTQEINTNSSSGRMMLNILISFAQYEREIIAERIRDKIAASKKHGKFCGGVPMLGYKPDPDTKKLQIVPEEAKTVKAIL</sequence>
<dbReference type="CDD" id="cd03768">
    <property type="entry name" value="SR_ResInv"/>
    <property type="match status" value="1"/>
</dbReference>
<evidence type="ECO:0000313" key="2">
    <source>
        <dbReference type="EMBL" id="MPM90784.1"/>
    </source>
</evidence>
<organism evidence="2">
    <name type="scientific">bioreactor metagenome</name>
    <dbReference type="NCBI Taxonomy" id="1076179"/>
    <lineage>
        <taxon>unclassified sequences</taxon>
        <taxon>metagenomes</taxon>
        <taxon>ecological metagenomes</taxon>
    </lineage>
</organism>
<dbReference type="PROSITE" id="PS51736">
    <property type="entry name" value="RECOMBINASES_3"/>
    <property type="match status" value="1"/>
</dbReference>
<dbReference type="AlphaFoldDB" id="A0A645DMW0"/>
<dbReference type="Gene3D" id="3.40.50.1390">
    <property type="entry name" value="Resolvase, N-terminal catalytic domain"/>
    <property type="match status" value="1"/>
</dbReference>
<dbReference type="SUPFAM" id="SSF53041">
    <property type="entry name" value="Resolvase-like"/>
    <property type="match status" value="1"/>
</dbReference>
<gene>
    <name evidence="2" type="ORF">SDC9_137906</name>
</gene>
<dbReference type="EMBL" id="VSSQ01037946">
    <property type="protein sequence ID" value="MPM90784.1"/>
    <property type="molecule type" value="Genomic_DNA"/>
</dbReference>
<dbReference type="GO" id="GO:0000150">
    <property type="term" value="F:DNA strand exchange activity"/>
    <property type="evidence" value="ECO:0007669"/>
    <property type="project" value="InterPro"/>
</dbReference>
<dbReference type="InterPro" id="IPR050639">
    <property type="entry name" value="SSR_resolvase"/>
</dbReference>
<dbReference type="PANTHER" id="PTHR30461">
    <property type="entry name" value="DNA-INVERTASE FROM LAMBDOID PROPHAGE"/>
    <property type="match status" value="1"/>
</dbReference>
<comment type="caution">
    <text evidence="2">The sequence shown here is derived from an EMBL/GenBank/DDBJ whole genome shotgun (WGS) entry which is preliminary data.</text>
</comment>
<protein>
    <recommendedName>
        <fullName evidence="1">Resolvase/invertase-type recombinase catalytic domain-containing protein</fullName>
    </recommendedName>
</protein>
<dbReference type="GO" id="GO:0003677">
    <property type="term" value="F:DNA binding"/>
    <property type="evidence" value="ECO:0007669"/>
    <property type="project" value="InterPro"/>
</dbReference>
<name>A0A645DMW0_9ZZZZ</name>
<dbReference type="PANTHER" id="PTHR30461:SF23">
    <property type="entry name" value="DNA RECOMBINASE-RELATED"/>
    <property type="match status" value="1"/>
</dbReference>
<dbReference type="InterPro" id="IPR006119">
    <property type="entry name" value="Resolv_N"/>
</dbReference>
<dbReference type="Gene3D" id="3.90.1750.20">
    <property type="entry name" value="Putative Large Serine Recombinase, Chain B, Domain 2"/>
    <property type="match status" value="1"/>
</dbReference>
<proteinExistence type="predicted"/>
<dbReference type="InterPro" id="IPR038109">
    <property type="entry name" value="DNA_bind_recomb_sf"/>
</dbReference>
<dbReference type="SMART" id="SM00857">
    <property type="entry name" value="Resolvase"/>
    <property type="match status" value="1"/>
</dbReference>
<reference evidence="2" key="1">
    <citation type="submission" date="2019-08" db="EMBL/GenBank/DDBJ databases">
        <authorList>
            <person name="Kucharzyk K."/>
            <person name="Murdoch R.W."/>
            <person name="Higgins S."/>
            <person name="Loffler F."/>
        </authorList>
    </citation>
    <scope>NUCLEOTIDE SEQUENCE</scope>
</reference>
<dbReference type="InterPro" id="IPR036162">
    <property type="entry name" value="Resolvase-like_N_sf"/>
</dbReference>
<dbReference type="Pfam" id="PF00239">
    <property type="entry name" value="Resolvase"/>
    <property type="match status" value="1"/>
</dbReference>